<evidence type="ECO:0000259" key="1">
    <source>
        <dbReference type="PROSITE" id="PS50943"/>
    </source>
</evidence>
<comment type="caution">
    <text evidence="2">The sequence shown here is derived from an EMBL/GenBank/DDBJ whole genome shotgun (WGS) entry which is preliminary data.</text>
</comment>
<evidence type="ECO:0000313" key="3">
    <source>
        <dbReference type="Proteomes" id="UP000078486"/>
    </source>
</evidence>
<feature type="domain" description="HTH cro/C1-type" evidence="1">
    <location>
        <begin position="21"/>
        <end position="75"/>
    </location>
</feature>
<dbReference type="Pfam" id="PF13560">
    <property type="entry name" value="HTH_31"/>
    <property type="match status" value="1"/>
</dbReference>
<protein>
    <recommendedName>
        <fullName evidence="1">HTH cro/C1-type domain-containing protein</fullName>
    </recommendedName>
</protein>
<proteinExistence type="predicted"/>
<dbReference type="AlphaFoldDB" id="A0A178IJU3"/>
<dbReference type="STRING" id="1184151.AW736_13375"/>
<dbReference type="RefSeq" id="WP_068770696.1">
    <property type="nucleotide sequence ID" value="NZ_CP109796.1"/>
</dbReference>
<keyword evidence="3" id="KW-1185">Reference proteome</keyword>
<dbReference type="SUPFAM" id="SSF47413">
    <property type="entry name" value="lambda repressor-like DNA-binding domains"/>
    <property type="match status" value="1"/>
</dbReference>
<evidence type="ECO:0000313" key="2">
    <source>
        <dbReference type="EMBL" id="OAM89386.1"/>
    </source>
</evidence>
<dbReference type="GO" id="GO:0003677">
    <property type="term" value="F:DNA binding"/>
    <property type="evidence" value="ECO:0007669"/>
    <property type="project" value="InterPro"/>
</dbReference>
<dbReference type="InterPro" id="IPR001387">
    <property type="entry name" value="Cro/C1-type_HTH"/>
</dbReference>
<gene>
    <name evidence="2" type="ORF">AW736_13375</name>
</gene>
<organism evidence="2 3">
    <name type="scientific">Termitidicoccus mucosus</name>
    <dbReference type="NCBI Taxonomy" id="1184151"/>
    <lineage>
        <taxon>Bacteria</taxon>
        <taxon>Pseudomonadati</taxon>
        <taxon>Verrucomicrobiota</taxon>
        <taxon>Opitutia</taxon>
        <taxon>Opitutales</taxon>
        <taxon>Opitutaceae</taxon>
        <taxon>Termitidicoccus</taxon>
    </lineage>
</organism>
<sequence>MGNFSEKSLFSAEGEAVRLALREERKRRGLTQAAVASGCGWPQSVIAKIEQGERRLDLVEFLWLARALDAKPEVLFGAIMRRVRKCPA</sequence>
<dbReference type="OrthoDB" id="200182at2"/>
<accession>A0A178IJU3</accession>
<dbReference type="CDD" id="cd00093">
    <property type="entry name" value="HTH_XRE"/>
    <property type="match status" value="1"/>
</dbReference>
<name>A0A178IJU3_9BACT</name>
<dbReference type="Gene3D" id="1.10.260.40">
    <property type="entry name" value="lambda repressor-like DNA-binding domains"/>
    <property type="match status" value="1"/>
</dbReference>
<dbReference type="SMART" id="SM00530">
    <property type="entry name" value="HTH_XRE"/>
    <property type="match status" value="1"/>
</dbReference>
<reference evidence="2 3" key="1">
    <citation type="submission" date="2016-01" db="EMBL/GenBank/DDBJ databases">
        <title>High potential of lignocellulose degradation of a new Verrucomicrobia species.</title>
        <authorList>
            <person name="Wang Y."/>
            <person name="Shi Y."/>
            <person name="Qiu Z."/>
            <person name="Liu S."/>
            <person name="Yang H."/>
        </authorList>
    </citation>
    <scope>NUCLEOTIDE SEQUENCE [LARGE SCALE GENOMIC DNA]</scope>
    <source>
        <strain evidence="2 3">TSB47</strain>
    </source>
</reference>
<dbReference type="InterPro" id="IPR010982">
    <property type="entry name" value="Lambda_DNA-bd_dom_sf"/>
</dbReference>
<dbReference type="PROSITE" id="PS50943">
    <property type="entry name" value="HTH_CROC1"/>
    <property type="match status" value="1"/>
</dbReference>
<dbReference type="EMBL" id="LRRQ01000097">
    <property type="protein sequence ID" value="OAM89386.1"/>
    <property type="molecule type" value="Genomic_DNA"/>
</dbReference>
<dbReference type="Proteomes" id="UP000078486">
    <property type="component" value="Unassembled WGS sequence"/>
</dbReference>